<dbReference type="Pfam" id="PF09957">
    <property type="entry name" value="VapB_antitoxin"/>
    <property type="match status" value="1"/>
</dbReference>
<name>A0A2W2B6E1_9ACTN</name>
<sequence length="68" mass="7464">MTKTQIDIDDSLLAQAAEILGTKTKRETVEAALRATTARQARRRLGELIAASGLTPAELDREAENAWR</sequence>
<proteinExistence type="predicted"/>
<protein>
    <submittedName>
        <fullName evidence="1">DUF2191 domain-containing protein</fullName>
    </submittedName>
</protein>
<comment type="caution">
    <text evidence="1">The sequence shown here is derived from an EMBL/GenBank/DDBJ whole genome shotgun (WGS) entry which is preliminary data.</text>
</comment>
<dbReference type="RefSeq" id="WP_111255488.1">
    <property type="nucleotide sequence ID" value="NZ_POTW01000032.1"/>
</dbReference>
<keyword evidence="2" id="KW-1185">Reference proteome</keyword>
<evidence type="ECO:0000313" key="1">
    <source>
        <dbReference type="EMBL" id="PZF82845.1"/>
    </source>
</evidence>
<dbReference type="AlphaFoldDB" id="A0A2W2B6E1"/>
<organism evidence="1 2">
    <name type="scientific">Jiangella anatolica</name>
    <dbReference type="NCBI Taxonomy" id="2670374"/>
    <lineage>
        <taxon>Bacteria</taxon>
        <taxon>Bacillati</taxon>
        <taxon>Actinomycetota</taxon>
        <taxon>Actinomycetes</taxon>
        <taxon>Jiangellales</taxon>
        <taxon>Jiangellaceae</taxon>
        <taxon>Jiangella</taxon>
    </lineage>
</organism>
<accession>A0A2W2B6E1</accession>
<dbReference type="EMBL" id="POTW01000032">
    <property type="protein sequence ID" value="PZF82845.1"/>
    <property type="molecule type" value="Genomic_DNA"/>
</dbReference>
<dbReference type="InterPro" id="IPR019239">
    <property type="entry name" value="VapB_antitoxin"/>
</dbReference>
<dbReference type="Proteomes" id="UP000248764">
    <property type="component" value="Unassembled WGS sequence"/>
</dbReference>
<reference evidence="1 2" key="1">
    <citation type="submission" date="2018-01" db="EMBL/GenBank/DDBJ databases">
        <title>Draft genome sequence of Jiangella sp. GTF31.</title>
        <authorList>
            <person name="Sahin N."/>
            <person name="Ay H."/>
            <person name="Saygin H."/>
        </authorList>
    </citation>
    <scope>NUCLEOTIDE SEQUENCE [LARGE SCALE GENOMIC DNA]</scope>
    <source>
        <strain evidence="1 2">GTF31</strain>
    </source>
</reference>
<gene>
    <name evidence="1" type="ORF">C1I92_15190</name>
</gene>
<evidence type="ECO:0000313" key="2">
    <source>
        <dbReference type="Proteomes" id="UP000248764"/>
    </source>
</evidence>